<evidence type="ECO:0000256" key="2">
    <source>
        <dbReference type="SAM" id="Phobius"/>
    </source>
</evidence>
<feature type="region of interest" description="Disordered" evidence="1">
    <location>
        <begin position="1"/>
        <end position="47"/>
    </location>
</feature>
<evidence type="ECO:0000313" key="4">
    <source>
        <dbReference type="WBParaSite" id="Csp11.Scaffold630.g20212.t1"/>
    </source>
</evidence>
<name>A0A1I7UX46_9PELO</name>
<dbReference type="Proteomes" id="UP000095282">
    <property type="component" value="Unplaced"/>
</dbReference>
<dbReference type="AlphaFoldDB" id="A0A1I7UX46"/>
<feature type="compositionally biased region" description="Basic and acidic residues" evidence="1">
    <location>
        <begin position="1"/>
        <end position="24"/>
    </location>
</feature>
<dbReference type="WBParaSite" id="Csp11.Scaffold630.g20212.t1">
    <property type="protein sequence ID" value="Csp11.Scaffold630.g20212.t1"/>
    <property type="gene ID" value="Csp11.Scaffold630.g20212"/>
</dbReference>
<sequence>MEKEKKSGFEKTREAKENSEEPKKVPNVKIEPDMPTTSRHRRQLSDRNERTLFRLMSSKSSRLVFLHVVIAELLHSFARIFLQDS</sequence>
<reference evidence="4" key="1">
    <citation type="submission" date="2016-11" db="UniProtKB">
        <authorList>
            <consortium name="WormBaseParasite"/>
        </authorList>
    </citation>
    <scope>IDENTIFICATION</scope>
</reference>
<proteinExistence type="predicted"/>
<keyword evidence="2" id="KW-0472">Membrane</keyword>
<protein>
    <submittedName>
        <fullName evidence="4">Histone domain-containing protein</fullName>
    </submittedName>
</protein>
<organism evidence="3 4">
    <name type="scientific">Caenorhabditis tropicalis</name>
    <dbReference type="NCBI Taxonomy" id="1561998"/>
    <lineage>
        <taxon>Eukaryota</taxon>
        <taxon>Metazoa</taxon>
        <taxon>Ecdysozoa</taxon>
        <taxon>Nematoda</taxon>
        <taxon>Chromadorea</taxon>
        <taxon>Rhabditida</taxon>
        <taxon>Rhabditina</taxon>
        <taxon>Rhabditomorpha</taxon>
        <taxon>Rhabditoidea</taxon>
        <taxon>Rhabditidae</taxon>
        <taxon>Peloderinae</taxon>
        <taxon>Caenorhabditis</taxon>
    </lineage>
</organism>
<keyword evidence="2" id="KW-1133">Transmembrane helix</keyword>
<accession>A0A1I7UX46</accession>
<keyword evidence="3" id="KW-1185">Reference proteome</keyword>
<keyword evidence="2" id="KW-0812">Transmembrane</keyword>
<evidence type="ECO:0000256" key="1">
    <source>
        <dbReference type="SAM" id="MobiDB-lite"/>
    </source>
</evidence>
<evidence type="ECO:0000313" key="3">
    <source>
        <dbReference type="Proteomes" id="UP000095282"/>
    </source>
</evidence>
<feature type="transmembrane region" description="Helical" evidence="2">
    <location>
        <begin position="63"/>
        <end position="82"/>
    </location>
</feature>